<evidence type="ECO:0000313" key="3">
    <source>
        <dbReference type="WBParaSite" id="SPAL_0000328132.1"/>
    </source>
</evidence>
<keyword evidence="1" id="KW-0732">Signal</keyword>
<accession>A0A0N5BB71</accession>
<sequence>MACFDAINKSLMLFWVLAVYTIYINSCHGSGDNKKQFKYIYNNYTFNNYKFDRSYPRKIKYKNNSNVMSHTYEKTIYDINVKERTIAFGEILGYQEFIFEHRLLFNGDTLVTFNAGKINSKDIEFQEPIDTTQVYHLSPSINIHNVVITKFNDKNNE</sequence>
<dbReference type="Proteomes" id="UP000046392">
    <property type="component" value="Unplaced"/>
</dbReference>
<name>A0A0N5BB71_STREA</name>
<evidence type="ECO:0000256" key="1">
    <source>
        <dbReference type="SAM" id="SignalP"/>
    </source>
</evidence>
<protein>
    <submittedName>
        <fullName evidence="3">Pep_M12B_propep domain-containing protein</fullName>
    </submittedName>
</protein>
<keyword evidence="2" id="KW-1185">Reference proteome</keyword>
<evidence type="ECO:0000313" key="2">
    <source>
        <dbReference type="Proteomes" id="UP000046392"/>
    </source>
</evidence>
<organism evidence="2 3">
    <name type="scientific">Strongyloides papillosus</name>
    <name type="common">Intestinal threadworm</name>
    <dbReference type="NCBI Taxonomy" id="174720"/>
    <lineage>
        <taxon>Eukaryota</taxon>
        <taxon>Metazoa</taxon>
        <taxon>Ecdysozoa</taxon>
        <taxon>Nematoda</taxon>
        <taxon>Chromadorea</taxon>
        <taxon>Rhabditida</taxon>
        <taxon>Tylenchina</taxon>
        <taxon>Panagrolaimomorpha</taxon>
        <taxon>Strongyloidoidea</taxon>
        <taxon>Strongyloididae</taxon>
        <taxon>Strongyloides</taxon>
    </lineage>
</organism>
<reference evidence="3" key="1">
    <citation type="submission" date="2017-02" db="UniProtKB">
        <authorList>
            <consortium name="WormBaseParasite"/>
        </authorList>
    </citation>
    <scope>IDENTIFICATION</scope>
</reference>
<feature type="signal peptide" evidence="1">
    <location>
        <begin position="1"/>
        <end position="29"/>
    </location>
</feature>
<dbReference type="AlphaFoldDB" id="A0A0N5BB71"/>
<proteinExistence type="predicted"/>
<feature type="chain" id="PRO_5005894304" evidence="1">
    <location>
        <begin position="30"/>
        <end position="157"/>
    </location>
</feature>
<dbReference type="WBParaSite" id="SPAL_0000328132.1">
    <property type="protein sequence ID" value="SPAL_0000328132.1"/>
    <property type="gene ID" value="SPAL_0000328132"/>
</dbReference>